<comment type="caution">
    <text evidence="9">The sequence shown here is derived from an EMBL/GenBank/DDBJ whole genome shotgun (WGS) entry which is preliminary data.</text>
</comment>
<dbReference type="GO" id="GO:0003677">
    <property type="term" value="F:DNA binding"/>
    <property type="evidence" value="ECO:0007669"/>
    <property type="project" value="UniProtKB-KW"/>
</dbReference>
<dbReference type="Proteomes" id="UP000004095">
    <property type="component" value="Unassembled WGS sequence"/>
</dbReference>
<dbReference type="OrthoDB" id="9784272at2"/>
<dbReference type="eggNOG" id="COG1595">
    <property type="taxonomic scope" value="Bacteria"/>
</dbReference>
<dbReference type="PANTHER" id="PTHR43133:SF8">
    <property type="entry name" value="RNA POLYMERASE SIGMA FACTOR HI_1459-RELATED"/>
    <property type="match status" value="1"/>
</dbReference>
<sequence length="185" mass="21516">MSVSKNKGKGLSDEECWQRCCQGDEKAFFYIHERYRVQLFGIAYAMTKKEDVAQDILQEVFVKIHQKSKENYQVQSIKGLLIDMTKKLSLNAISKAKREQEVFAEYKQGQKNVAVNDGAYNIKKKEFFGRLKKVLSPTQLRILNQKQLGYSQKEMAEKNNSKVTTVKTHLRDAKKNIKDIKKEIF</sequence>
<dbReference type="InterPro" id="IPR016032">
    <property type="entry name" value="Sig_transdc_resp-reg_C-effctor"/>
</dbReference>
<dbReference type="Pfam" id="PF04542">
    <property type="entry name" value="Sigma70_r2"/>
    <property type="match status" value="1"/>
</dbReference>
<comment type="function">
    <text evidence="7">Sigma factors are initiation factors that promote the attachment of RNA polymerase to specific initiation sites and are then released. Sigma-S contributes to the protection against external stress, thus playing a role in cellular fitness and survival.</text>
</comment>
<evidence type="ECO:0000313" key="10">
    <source>
        <dbReference type="Proteomes" id="UP000004095"/>
    </source>
</evidence>
<name>A1ZSP5_MICM2</name>
<dbReference type="SUPFAM" id="SSF46894">
    <property type="entry name" value="C-terminal effector domain of the bipartite response regulators"/>
    <property type="match status" value="1"/>
</dbReference>
<dbReference type="InterPro" id="IPR007627">
    <property type="entry name" value="RNA_pol_sigma70_r2"/>
</dbReference>
<dbReference type="InterPro" id="IPR013325">
    <property type="entry name" value="RNA_pol_sigma_r2"/>
</dbReference>
<accession>A1ZSP5</accession>
<reference evidence="9 10" key="1">
    <citation type="submission" date="2007-01" db="EMBL/GenBank/DDBJ databases">
        <authorList>
            <person name="Haygood M."/>
            <person name="Podell S."/>
            <person name="Anderson C."/>
            <person name="Hopkinson B."/>
            <person name="Roe K."/>
            <person name="Barbeau K."/>
            <person name="Gaasterland T."/>
            <person name="Ferriera S."/>
            <person name="Johnson J."/>
            <person name="Kravitz S."/>
            <person name="Beeson K."/>
            <person name="Sutton G."/>
            <person name="Rogers Y.-H."/>
            <person name="Friedman R."/>
            <person name="Frazier M."/>
            <person name="Venter J.C."/>
        </authorList>
    </citation>
    <scope>NUCLEOTIDE SEQUENCE [LARGE SCALE GENOMIC DNA]</scope>
    <source>
        <strain evidence="9 10">ATCC 23134</strain>
    </source>
</reference>
<evidence type="ECO:0000256" key="1">
    <source>
        <dbReference type="ARBA" id="ARBA00007788"/>
    </source>
</evidence>
<keyword evidence="3" id="KW-0805">Transcription regulation</keyword>
<keyword evidence="5" id="KW-0238">DNA-binding</keyword>
<dbReference type="PANTHER" id="PTHR43133">
    <property type="entry name" value="RNA POLYMERASE ECF-TYPE SIGMA FACTO"/>
    <property type="match status" value="1"/>
</dbReference>
<dbReference type="RefSeq" id="WP_002700643.1">
    <property type="nucleotide sequence ID" value="NZ_AAWS01000032.1"/>
</dbReference>
<dbReference type="AlphaFoldDB" id="A1ZSP5"/>
<dbReference type="GO" id="GO:0006352">
    <property type="term" value="P:DNA-templated transcription initiation"/>
    <property type="evidence" value="ECO:0007669"/>
    <property type="project" value="InterPro"/>
</dbReference>
<feature type="domain" description="RNA polymerase sigma-70 region 2" evidence="8">
    <location>
        <begin position="33"/>
        <end position="98"/>
    </location>
</feature>
<evidence type="ECO:0000256" key="5">
    <source>
        <dbReference type="ARBA" id="ARBA00023125"/>
    </source>
</evidence>
<evidence type="ECO:0000259" key="8">
    <source>
        <dbReference type="Pfam" id="PF04542"/>
    </source>
</evidence>
<evidence type="ECO:0000256" key="6">
    <source>
        <dbReference type="ARBA" id="ARBA00023163"/>
    </source>
</evidence>
<keyword evidence="4" id="KW-0731">Sigma factor</keyword>
<keyword evidence="6" id="KW-0804">Transcription</keyword>
<protein>
    <recommendedName>
        <fullName evidence="2">RNA polymerase sigma factor SigS</fullName>
    </recommendedName>
</protein>
<evidence type="ECO:0000313" key="9">
    <source>
        <dbReference type="EMBL" id="EAY26625.1"/>
    </source>
</evidence>
<dbReference type="Gene3D" id="1.10.1740.10">
    <property type="match status" value="1"/>
</dbReference>
<keyword evidence="10" id="KW-1185">Reference proteome</keyword>
<evidence type="ECO:0000256" key="2">
    <source>
        <dbReference type="ARBA" id="ARBA00021245"/>
    </source>
</evidence>
<evidence type="ECO:0000256" key="4">
    <source>
        <dbReference type="ARBA" id="ARBA00023082"/>
    </source>
</evidence>
<gene>
    <name evidence="9" type="ORF">M23134_06154</name>
</gene>
<proteinExistence type="inferred from homology"/>
<dbReference type="InterPro" id="IPR039425">
    <property type="entry name" value="RNA_pol_sigma-70-like"/>
</dbReference>
<comment type="similarity">
    <text evidence="1">Belongs to the sigma-70 factor family.</text>
</comment>
<dbReference type="EMBL" id="AAWS01000032">
    <property type="protein sequence ID" value="EAY26625.1"/>
    <property type="molecule type" value="Genomic_DNA"/>
</dbReference>
<evidence type="ECO:0000256" key="7">
    <source>
        <dbReference type="ARBA" id="ARBA00024701"/>
    </source>
</evidence>
<evidence type="ECO:0000256" key="3">
    <source>
        <dbReference type="ARBA" id="ARBA00023015"/>
    </source>
</evidence>
<dbReference type="GO" id="GO:0016987">
    <property type="term" value="F:sigma factor activity"/>
    <property type="evidence" value="ECO:0007669"/>
    <property type="project" value="UniProtKB-KW"/>
</dbReference>
<dbReference type="SUPFAM" id="SSF88946">
    <property type="entry name" value="Sigma2 domain of RNA polymerase sigma factors"/>
    <property type="match status" value="1"/>
</dbReference>
<organism evidence="9 10">
    <name type="scientific">Microscilla marina ATCC 23134</name>
    <dbReference type="NCBI Taxonomy" id="313606"/>
    <lineage>
        <taxon>Bacteria</taxon>
        <taxon>Pseudomonadati</taxon>
        <taxon>Bacteroidota</taxon>
        <taxon>Cytophagia</taxon>
        <taxon>Cytophagales</taxon>
        <taxon>Microscillaceae</taxon>
        <taxon>Microscilla</taxon>
    </lineage>
</organism>